<name>A0A5B7E1F3_PORTR</name>
<dbReference type="AlphaFoldDB" id="A0A5B7E1F3"/>
<comment type="caution">
    <text evidence="1">The sequence shown here is derived from an EMBL/GenBank/DDBJ whole genome shotgun (WGS) entry which is preliminary data.</text>
</comment>
<gene>
    <name evidence="1" type="ORF">E2C01_020332</name>
</gene>
<keyword evidence="2" id="KW-1185">Reference proteome</keyword>
<reference evidence="1 2" key="1">
    <citation type="submission" date="2019-05" db="EMBL/GenBank/DDBJ databases">
        <title>Another draft genome of Portunus trituberculatus and its Hox gene families provides insights of decapod evolution.</title>
        <authorList>
            <person name="Jeong J.-H."/>
            <person name="Song I."/>
            <person name="Kim S."/>
            <person name="Choi T."/>
            <person name="Kim D."/>
            <person name="Ryu S."/>
            <person name="Kim W."/>
        </authorList>
    </citation>
    <scope>NUCLEOTIDE SEQUENCE [LARGE SCALE GENOMIC DNA]</scope>
    <source>
        <tissue evidence="1">Muscle</tissue>
    </source>
</reference>
<evidence type="ECO:0000313" key="2">
    <source>
        <dbReference type="Proteomes" id="UP000324222"/>
    </source>
</evidence>
<dbReference type="Proteomes" id="UP000324222">
    <property type="component" value="Unassembled WGS sequence"/>
</dbReference>
<evidence type="ECO:0000313" key="1">
    <source>
        <dbReference type="EMBL" id="MPC27167.1"/>
    </source>
</evidence>
<sequence length="60" mass="6785">MYQWIILSCHSKAPPGKTKYSLRVSQTDMTSAVGLVLLVGDRLPQHLKLFCGYPKISEDY</sequence>
<proteinExistence type="predicted"/>
<organism evidence="1 2">
    <name type="scientific">Portunus trituberculatus</name>
    <name type="common">Swimming crab</name>
    <name type="synonym">Neptunus trituberculatus</name>
    <dbReference type="NCBI Taxonomy" id="210409"/>
    <lineage>
        <taxon>Eukaryota</taxon>
        <taxon>Metazoa</taxon>
        <taxon>Ecdysozoa</taxon>
        <taxon>Arthropoda</taxon>
        <taxon>Crustacea</taxon>
        <taxon>Multicrustacea</taxon>
        <taxon>Malacostraca</taxon>
        <taxon>Eumalacostraca</taxon>
        <taxon>Eucarida</taxon>
        <taxon>Decapoda</taxon>
        <taxon>Pleocyemata</taxon>
        <taxon>Brachyura</taxon>
        <taxon>Eubrachyura</taxon>
        <taxon>Portunoidea</taxon>
        <taxon>Portunidae</taxon>
        <taxon>Portuninae</taxon>
        <taxon>Portunus</taxon>
    </lineage>
</organism>
<accession>A0A5B7E1F3</accession>
<protein>
    <submittedName>
        <fullName evidence="1">Uncharacterized protein</fullName>
    </submittedName>
</protein>
<dbReference type="EMBL" id="VSRR010001702">
    <property type="protein sequence ID" value="MPC27167.1"/>
    <property type="molecule type" value="Genomic_DNA"/>
</dbReference>